<keyword evidence="2" id="KW-1185">Reference proteome</keyword>
<dbReference type="EMBL" id="FUYN01000011">
    <property type="protein sequence ID" value="SKB73039.1"/>
    <property type="molecule type" value="Genomic_DNA"/>
</dbReference>
<dbReference type="AlphaFoldDB" id="A0A1T5DMY0"/>
<reference evidence="2" key="1">
    <citation type="submission" date="2017-02" db="EMBL/GenBank/DDBJ databases">
        <authorList>
            <person name="Varghese N."/>
            <person name="Submissions S."/>
        </authorList>
    </citation>
    <scope>NUCLEOTIDE SEQUENCE [LARGE SCALE GENOMIC DNA]</scope>
    <source>
        <strain evidence="2">ATCC 35199</strain>
    </source>
</reference>
<evidence type="ECO:0000313" key="1">
    <source>
        <dbReference type="EMBL" id="SKB73039.1"/>
    </source>
</evidence>
<evidence type="ECO:0000313" key="2">
    <source>
        <dbReference type="Proteomes" id="UP000243406"/>
    </source>
</evidence>
<proteinExistence type="predicted"/>
<dbReference type="OrthoDB" id="2960486at2"/>
<name>A0A1T5DMY0_9FIRM</name>
<dbReference type="Proteomes" id="UP000243406">
    <property type="component" value="Unassembled WGS sequence"/>
</dbReference>
<dbReference type="RefSeq" id="WP_079590763.1">
    <property type="nucleotide sequence ID" value="NZ_FUYN01000011.1"/>
</dbReference>
<organism evidence="1 2">
    <name type="scientific">Acetoanaerobium noterae</name>
    <dbReference type="NCBI Taxonomy" id="745369"/>
    <lineage>
        <taxon>Bacteria</taxon>
        <taxon>Bacillati</taxon>
        <taxon>Bacillota</taxon>
        <taxon>Clostridia</taxon>
        <taxon>Peptostreptococcales</taxon>
        <taxon>Filifactoraceae</taxon>
        <taxon>Acetoanaerobium</taxon>
    </lineage>
</organism>
<protein>
    <submittedName>
        <fullName evidence="1">Uncharacterized protein</fullName>
    </submittedName>
</protein>
<accession>A0A1T5DMY0</accession>
<gene>
    <name evidence="1" type="ORF">SAMN02745120_0085</name>
</gene>
<sequence>MIYILEEFKKRTEYKILSNFISTTELSLGELGQGCLVLPGYVLNKMSKQDILRIESWLENRNNQLILLPSWIEIKLDKIFQLSVGVSITKVEQREYKGLPVEYKIEGHSKDVIYLMDGDVLGINIRKNTGMGVITIVTLPLLDYRLTEKVDIMQELFLKLLIPTASKPIDEKPKEKEPFQLNNVHTHLIILKAAGIQLENCIEEVNKYFNYDVLKDELTKYTDELVQNHYIENDKLTQRAFDCIENKKLKSFIRVIKERRDKENEWE</sequence>